<comment type="caution">
    <text evidence="1">The sequence shown here is derived from an EMBL/GenBank/DDBJ whole genome shotgun (WGS) entry which is preliminary data.</text>
</comment>
<evidence type="ECO:0008006" key="3">
    <source>
        <dbReference type="Google" id="ProtNLM"/>
    </source>
</evidence>
<dbReference type="AlphaFoldDB" id="A0A2N0VJG8"/>
<reference evidence="1 2" key="1">
    <citation type="submission" date="2017-11" db="EMBL/GenBank/DDBJ databases">
        <title>Rhodohalobacter 15182 sp. nov., isolated from a salt lake.</title>
        <authorList>
            <person name="Han S."/>
        </authorList>
    </citation>
    <scope>NUCLEOTIDE SEQUENCE [LARGE SCALE GENOMIC DNA]</scope>
    <source>
        <strain evidence="1 2">15182</strain>
    </source>
</reference>
<evidence type="ECO:0000313" key="2">
    <source>
        <dbReference type="Proteomes" id="UP000233398"/>
    </source>
</evidence>
<name>A0A2N0VJG8_9BACT</name>
<dbReference type="Proteomes" id="UP000233398">
    <property type="component" value="Unassembled WGS sequence"/>
</dbReference>
<sequence>MKKLLLILVLTFMVILFGIFTWLKYGVDQEQVQDMLASALGSDYNVEIISARVLPLQRAVSIGQMSISSSDENHTIFQTDTLLISGINPSLYFQKKIILSKIKMDTFTINWDSSPETGDNESNNESSFRKLEIESLDLTNGTIIVNKDGRESKRINDLNLNTGLQLELNSKSDSVKSLQYNVSVDSLGFLFSEDRNRLSLSGLHFENRDSLLTLSSMKLIPVGGYNQFMNSHEFEANMFDMEIVNLTASGVDPSAFQNQNILKARLLDFDSFHILVAKNKQLPDKPDKKAPTLLNKSIQNLPFAVQIDSLHFRNTNIQYSEQDEKGTRPGTISFMNSTIQLRDVNSLSSEPANLNAVTYLQNHSELKTELSFTLNDDPFHMTGTGNLQPFDLTELNSIFMDLSGMEIVSGFAHELDFNFEMVDDTSSGNMHLLYENLQMEIVDRDDYHVNFANSIKSYVANKAVVRSENLADSTHQGRTGDIDHVRDPESSFFKYLWQTLRSGIYDILLRT</sequence>
<dbReference type="EMBL" id="PISP01000001">
    <property type="protein sequence ID" value="PKD44319.1"/>
    <property type="molecule type" value="Genomic_DNA"/>
</dbReference>
<dbReference type="RefSeq" id="WP_101071610.1">
    <property type="nucleotide sequence ID" value="NZ_PISP01000001.1"/>
</dbReference>
<organism evidence="1 2">
    <name type="scientific">Rhodohalobacter barkolensis</name>
    <dbReference type="NCBI Taxonomy" id="2053187"/>
    <lineage>
        <taxon>Bacteria</taxon>
        <taxon>Pseudomonadati</taxon>
        <taxon>Balneolota</taxon>
        <taxon>Balneolia</taxon>
        <taxon>Balneolales</taxon>
        <taxon>Balneolaceae</taxon>
        <taxon>Rhodohalobacter</taxon>
    </lineage>
</organism>
<evidence type="ECO:0000313" key="1">
    <source>
        <dbReference type="EMBL" id="PKD44319.1"/>
    </source>
</evidence>
<dbReference type="OrthoDB" id="814802at2"/>
<protein>
    <recommendedName>
        <fullName evidence="3">DUF748 domain-containing protein</fullName>
    </recommendedName>
</protein>
<accession>A0A2N0VJG8</accession>
<keyword evidence="2" id="KW-1185">Reference proteome</keyword>
<proteinExistence type="predicted"/>
<gene>
    <name evidence="1" type="ORF">CWD77_02295</name>
</gene>